<evidence type="ECO:0000256" key="1">
    <source>
        <dbReference type="SAM" id="MobiDB-lite"/>
    </source>
</evidence>
<evidence type="ECO:0000313" key="3">
    <source>
        <dbReference type="Proteomes" id="UP001295444"/>
    </source>
</evidence>
<dbReference type="InterPro" id="IPR004244">
    <property type="entry name" value="Transposase_22"/>
</dbReference>
<dbReference type="AlphaFoldDB" id="A0AAD1RCP0"/>
<dbReference type="Proteomes" id="UP001295444">
    <property type="component" value="Chromosome 02"/>
</dbReference>
<reference evidence="2" key="1">
    <citation type="submission" date="2022-03" db="EMBL/GenBank/DDBJ databases">
        <authorList>
            <person name="Alioto T."/>
            <person name="Alioto T."/>
            <person name="Gomez Garrido J."/>
        </authorList>
    </citation>
    <scope>NUCLEOTIDE SEQUENCE</scope>
</reference>
<feature type="region of interest" description="Disordered" evidence="1">
    <location>
        <begin position="208"/>
        <end position="229"/>
    </location>
</feature>
<proteinExistence type="predicted"/>
<protein>
    <submittedName>
        <fullName evidence="2">Uncharacterized protein</fullName>
    </submittedName>
</protein>
<dbReference type="PANTHER" id="PTHR11505">
    <property type="entry name" value="L1 TRANSPOSABLE ELEMENT-RELATED"/>
    <property type="match status" value="1"/>
</dbReference>
<sequence length="308" mass="34720">MAAASPTSTSSSGKHVTLADIGAELATMIVTKDDLQQVSTTLHATLKSEVAGLKADFADHEASLTWVEQRTEAVEQQARASDTAIQRQRQLEDLDNRDHRSNIRIHGVPEADGDGASIAEILTQLFQIILCDDAPDHFRFEWTHRAFRPWSAEGGPRDIICCLYSFPLKEQIMQKAHNLLSLELQGLELPTIAIQNQILHPVELRPLPQRPPCRRGRDPTGAGLPSWRPDLTQSEEYHPPYSIQTGPSTDVSTRWCLHCRNFDLHTRMGDYPHCADLQRLLLLQMKQTKLRYRGTLTDTVTMTPHRLL</sequence>
<dbReference type="Gene3D" id="3.30.70.1820">
    <property type="entry name" value="L1 transposable element, RRM domain"/>
    <property type="match status" value="1"/>
</dbReference>
<name>A0AAD1RCP0_PELCU</name>
<accession>A0AAD1RCP0</accession>
<dbReference type="EMBL" id="OW240913">
    <property type="protein sequence ID" value="CAH2248607.1"/>
    <property type="molecule type" value="Genomic_DNA"/>
</dbReference>
<gene>
    <name evidence="2" type="ORF">PECUL_23A022572</name>
</gene>
<keyword evidence="3" id="KW-1185">Reference proteome</keyword>
<evidence type="ECO:0000313" key="2">
    <source>
        <dbReference type="EMBL" id="CAH2248607.1"/>
    </source>
</evidence>
<organism evidence="2 3">
    <name type="scientific">Pelobates cultripes</name>
    <name type="common">Western spadefoot toad</name>
    <dbReference type="NCBI Taxonomy" id="61616"/>
    <lineage>
        <taxon>Eukaryota</taxon>
        <taxon>Metazoa</taxon>
        <taxon>Chordata</taxon>
        <taxon>Craniata</taxon>
        <taxon>Vertebrata</taxon>
        <taxon>Euteleostomi</taxon>
        <taxon>Amphibia</taxon>
        <taxon>Batrachia</taxon>
        <taxon>Anura</taxon>
        <taxon>Pelobatoidea</taxon>
        <taxon>Pelobatidae</taxon>
        <taxon>Pelobates</taxon>
    </lineage>
</organism>